<dbReference type="InterPro" id="IPR006501">
    <property type="entry name" value="Pectinesterase_inhib_dom"/>
</dbReference>
<dbReference type="GO" id="GO:0004857">
    <property type="term" value="F:enzyme inhibitor activity"/>
    <property type="evidence" value="ECO:0007669"/>
    <property type="project" value="InterPro"/>
</dbReference>
<evidence type="ECO:0000256" key="11">
    <source>
        <dbReference type="PROSITE-ProRule" id="PRU10040"/>
    </source>
</evidence>
<feature type="region of interest" description="Disordered" evidence="12">
    <location>
        <begin position="670"/>
        <end position="825"/>
    </location>
</feature>
<dbReference type="EC" id="3.1.1.11" evidence="4"/>
<dbReference type="OrthoDB" id="2019149at2759"/>
<dbReference type="CDD" id="cd15798">
    <property type="entry name" value="PMEI-like_3"/>
    <property type="match status" value="1"/>
</dbReference>
<dbReference type="FunFam" id="1.20.140.40:FF:000001">
    <property type="entry name" value="Pectinesterase"/>
    <property type="match status" value="1"/>
</dbReference>
<dbReference type="GO" id="GO:0042545">
    <property type="term" value="P:cell wall modification"/>
    <property type="evidence" value="ECO:0007669"/>
    <property type="project" value="InterPro"/>
</dbReference>
<dbReference type="Proteomes" id="UP001153076">
    <property type="component" value="Unassembled WGS sequence"/>
</dbReference>
<feature type="domain" description="Pectinesterase inhibitor" evidence="13">
    <location>
        <begin position="40"/>
        <end position="190"/>
    </location>
</feature>
<keyword evidence="8" id="KW-0325">Glycoprotein</keyword>
<evidence type="ECO:0000256" key="7">
    <source>
        <dbReference type="ARBA" id="ARBA00023157"/>
    </source>
</evidence>
<comment type="similarity">
    <text evidence="2">In the N-terminal section; belongs to the PMEI family.</text>
</comment>
<evidence type="ECO:0000256" key="3">
    <source>
        <dbReference type="ARBA" id="ARBA00007786"/>
    </source>
</evidence>
<dbReference type="PROSITE" id="PS00800">
    <property type="entry name" value="PECTINESTERASE_1"/>
    <property type="match status" value="1"/>
</dbReference>
<keyword evidence="7" id="KW-1015">Disulfide bond</keyword>
<dbReference type="InterPro" id="IPR033131">
    <property type="entry name" value="Pectinesterase_Asp_AS"/>
</dbReference>
<reference evidence="14" key="1">
    <citation type="submission" date="2022-04" db="EMBL/GenBank/DDBJ databases">
        <title>Carnegiea gigantea Genome sequencing and assembly v2.</title>
        <authorList>
            <person name="Copetti D."/>
            <person name="Sanderson M.J."/>
            <person name="Burquez A."/>
            <person name="Wojciechowski M.F."/>
        </authorList>
    </citation>
    <scope>NUCLEOTIDE SEQUENCE</scope>
    <source>
        <strain evidence="14">SGP5-SGP5p</strain>
        <tissue evidence="14">Aerial part</tissue>
    </source>
</reference>
<comment type="pathway">
    <text evidence="1">Glycan metabolism; pectin degradation; 2-dehydro-3-deoxy-D-gluconate from pectin: step 1/5.</text>
</comment>
<dbReference type="InterPro" id="IPR000070">
    <property type="entry name" value="Pectinesterase_cat"/>
</dbReference>
<evidence type="ECO:0000256" key="12">
    <source>
        <dbReference type="SAM" id="MobiDB-lite"/>
    </source>
</evidence>
<dbReference type="Gene3D" id="2.160.20.10">
    <property type="entry name" value="Single-stranded right-handed beta-helix, Pectin lyase-like"/>
    <property type="match status" value="1"/>
</dbReference>
<evidence type="ECO:0000256" key="9">
    <source>
        <dbReference type="ARBA" id="ARBA00047928"/>
    </source>
</evidence>
<evidence type="ECO:0000256" key="8">
    <source>
        <dbReference type="ARBA" id="ARBA00023180"/>
    </source>
</evidence>
<dbReference type="SUPFAM" id="SSF51126">
    <property type="entry name" value="Pectin lyase-like"/>
    <property type="match status" value="1"/>
</dbReference>
<dbReference type="Pfam" id="PF01095">
    <property type="entry name" value="Pectinesterase"/>
    <property type="match status" value="1"/>
</dbReference>
<dbReference type="PROSITE" id="PS00503">
    <property type="entry name" value="PECTINESTERASE_2"/>
    <property type="match status" value="1"/>
</dbReference>
<dbReference type="SMART" id="SM00856">
    <property type="entry name" value="PMEI"/>
    <property type="match status" value="1"/>
</dbReference>
<feature type="region of interest" description="Disordered" evidence="12">
    <location>
        <begin position="990"/>
        <end position="1094"/>
    </location>
</feature>
<dbReference type="NCBIfam" id="TIGR01614">
    <property type="entry name" value="PME_inhib"/>
    <property type="match status" value="1"/>
</dbReference>
<proteinExistence type="inferred from homology"/>
<gene>
    <name evidence="14" type="ORF">Cgig2_016996</name>
</gene>
<keyword evidence="6" id="KW-0063">Aspartyl esterase</keyword>
<accession>A0A9Q1KHN7</accession>
<evidence type="ECO:0000313" key="14">
    <source>
        <dbReference type="EMBL" id="KAJ8443513.1"/>
    </source>
</evidence>
<name>A0A9Q1KHN7_9CARY</name>
<comment type="similarity">
    <text evidence="3">In the C-terminal section; belongs to the pectinesterase family.</text>
</comment>
<protein>
    <recommendedName>
        <fullName evidence="4">pectinesterase</fullName>
        <ecNumber evidence="4">3.1.1.11</ecNumber>
    </recommendedName>
</protein>
<dbReference type="EMBL" id="JAKOGI010000117">
    <property type="protein sequence ID" value="KAJ8443513.1"/>
    <property type="molecule type" value="Genomic_DNA"/>
</dbReference>
<feature type="active site" evidence="11">
    <location>
        <position position="491"/>
    </location>
</feature>
<keyword evidence="15" id="KW-1185">Reference proteome</keyword>
<feature type="compositionally biased region" description="Low complexity" evidence="12">
    <location>
        <begin position="1034"/>
        <end position="1046"/>
    </location>
</feature>
<evidence type="ECO:0000256" key="2">
    <source>
        <dbReference type="ARBA" id="ARBA00006027"/>
    </source>
</evidence>
<comment type="caution">
    <text evidence="14">The sequence shown here is derived from an EMBL/GenBank/DDBJ whole genome shotgun (WGS) entry which is preliminary data.</text>
</comment>
<feature type="compositionally biased region" description="Basic and acidic residues" evidence="12">
    <location>
        <begin position="788"/>
        <end position="811"/>
    </location>
</feature>
<evidence type="ECO:0000256" key="10">
    <source>
        <dbReference type="ARBA" id="ARBA00057335"/>
    </source>
</evidence>
<evidence type="ECO:0000313" key="15">
    <source>
        <dbReference type="Proteomes" id="UP001153076"/>
    </source>
</evidence>
<comment type="function">
    <text evidence="10">Acts in the modification of cell walls via demethylesterification of cell wall pectin.</text>
</comment>
<comment type="catalytic activity">
    <reaction evidence="9">
        <text>[(1-&gt;4)-alpha-D-galacturonosyl methyl ester](n) + n H2O = [(1-&gt;4)-alpha-D-galacturonosyl](n) + n methanol + n H(+)</text>
        <dbReference type="Rhea" id="RHEA:22380"/>
        <dbReference type="Rhea" id="RHEA-COMP:14570"/>
        <dbReference type="Rhea" id="RHEA-COMP:14573"/>
        <dbReference type="ChEBI" id="CHEBI:15377"/>
        <dbReference type="ChEBI" id="CHEBI:15378"/>
        <dbReference type="ChEBI" id="CHEBI:17790"/>
        <dbReference type="ChEBI" id="CHEBI:140522"/>
        <dbReference type="ChEBI" id="CHEBI:140523"/>
        <dbReference type="EC" id="3.1.1.11"/>
    </reaction>
</comment>
<organism evidence="14 15">
    <name type="scientific">Carnegiea gigantea</name>
    <dbReference type="NCBI Taxonomy" id="171969"/>
    <lineage>
        <taxon>Eukaryota</taxon>
        <taxon>Viridiplantae</taxon>
        <taxon>Streptophyta</taxon>
        <taxon>Embryophyta</taxon>
        <taxon>Tracheophyta</taxon>
        <taxon>Spermatophyta</taxon>
        <taxon>Magnoliopsida</taxon>
        <taxon>eudicotyledons</taxon>
        <taxon>Gunneridae</taxon>
        <taxon>Pentapetalae</taxon>
        <taxon>Caryophyllales</taxon>
        <taxon>Cactineae</taxon>
        <taxon>Cactaceae</taxon>
        <taxon>Cactoideae</taxon>
        <taxon>Echinocereeae</taxon>
        <taxon>Carnegiea</taxon>
    </lineage>
</organism>
<feature type="compositionally biased region" description="Basic and acidic residues" evidence="12">
    <location>
        <begin position="697"/>
        <end position="781"/>
    </location>
</feature>
<keyword evidence="5" id="KW-0378">Hydrolase</keyword>
<dbReference type="PANTHER" id="PTHR31707">
    <property type="entry name" value="PECTINESTERASE"/>
    <property type="match status" value="1"/>
</dbReference>
<evidence type="ECO:0000256" key="5">
    <source>
        <dbReference type="ARBA" id="ARBA00022801"/>
    </source>
</evidence>
<dbReference type="Gene3D" id="1.20.140.40">
    <property type="entry name" value="Invertase/pectin methylesterase inhibitor family protein"/>
    <property type="match status" value="1"/>
</dbReference>
<dbReference type="Pfam" id="PF04043">
    <property type="entry name" value="PMEI"/>
    <property type="match status" value="1"/>
</dbReference>
<dbReference type="InterPro" id="IPR035513">
    <property type="entry name" value="Invertase/methylesterase_inhib"/>
</dbReference>
<dbReference type="SUPFAM" id="SSF101148">
    <property type="entry name" value="Plant invertase/pectin methylesterase inhibitor"/>
    <property type="match status" value="1"/>
</dbReference>
<dbReference type="InterPro" id="IPR011050">
    <property type="entry name" value="Pectin_lyase_fold/virulence"/>
</dbReference>
<dbReference type="GO" id="GO:0030599">
    <property type="term" value="F:pectinesterase activity"/>
    <property type="evidence" value="ECO:0007669"/>
    <property type="project" value="UniProtKB-EC"/>
</dbReference>
<dbReference type="InterPro" id="IPR018040">
    <property type="entry name" value="Pectinesterase_Tyr_AS"/>
</dbReference>
<evidence type="ECO:0000256" key="4">
    <source>
        <dbReference type="ARBA" id="ARBA00013229"/>
    </source>
</evidence>
<sequence length="1122" mass="125267">MSKVVVITLASVVLVGLIAAITMGFVTNWGKQEEDKKAEATTKAVQAICQPTDFKEACFKSLSNVDTDNPKELVRAAFRSAKEELNAVYHNSSVLRELENDPRTADSIKVCRELFVDAMQDLQRSFEGLEEFEWNRVTKVLAKMKSWLSATITYQETCLDGFENTTADAAKKVQEVLKLAMEMSSNGLAIIMDMSQLIGSIDVAAFNRRRLLSYSGPRVGGHAYNDRIPFFLDKHPHEDNRRWPNLGPKADAHTSQGSIPYWLDKNPYKNRRLMNLDNNDDGGTLFEDDEPDNRRRRILSFLHDRELDDEELPIRLGSDDGPPKEFNLMKDIRHIADVVVDKNGSGKYKTIEEALKDIPKYGSGNKFIIYIKKGVYNEYLVVEKSMKHVVFVGDGPTKTRITNNKNFIDGTKTYKTATLCKYTTIEGDYFMAKDIGIENTAGAAKHQAVALRVQADQSIFYNCHMDGYQDTLYVHTYRQFYRNCRITGTIDFIFGDAAAFFQNCTFVVRKPLPNQDCIVTAQGRMERHQPTGIIIHKCRFEADPDYYPLRRKNKAYLGRPWKEYSRTIIMESYIGDLIQPQGWLPWDGNFALETCYYSEFINAGPGAKLANRAKWRGVKIISYDSAEKFMPPNLFEIDEWIKDSGVPYDATLSIAFAPGMAPDGAPAGAPYAMDASFPEDGSSSMENDDDDIGQTLRNKEHGGGKSSYEKHKDKKDGDKSHKNEKSSDHKHRGEEHRKGKSSDQEHKGEDKDGKSGDQENKGDKEKERSSESKHKVGENKGGKSGNGGHKEDKSSGQEGEGKKLSDQDHSIVDAPASAPAPAPFDSTLTDELFTLNAKLSTSFIEETASTQHASLREGEKKPIGEPELERALMDKKMNGMFNDGALSNSDANNLAMVQPFDPMHNPSIEAEKPMEPLTIHELERMLMANEEEIEPKTNPVLSSNVMLRQSRDPIEVHEMERMLMADEEIYEPYDKANDEDNNQGMLQLHSRAPTPSVAVSPSRGISLPPSIALSPTTSIAERPSFAPSIENGLSPGPSTGPQQSPPKYYDDEEVHEWLPPAVGPKPEEEAQAPAPALDNKPAADELPSTLPSTTDANLGSKFNYKCNVILTGLILYAFALIL</sequence>
<dbReference type="InterPro" id="IPR012334">
    <property type="entry name" value="Pectin_lyas_fold"/>
</dbReference>
<dbReference type="FunFam" id="2.160.20.10:FF:000001">
    <property type="entry name" value="Pectinesterase"/>
    <property type="match status" value="1"/>
</dbReference>
<evidence type="ECO:0000256" key="6">
    <source>
        <dbReference type="ARBA" id="ARBA00023085"/>
    </source>
</evidence>
<evidence type="ECO:0000259" key="13">
    <source>
        <dbReference type="SMART" id="SM00856"/>
    </source>
</evidence>
<evidence type="ECO:0000256" key="1">
    <source>
        <dbReference type="ARBA" id="ARBA00005184"/>
    </source>
</evidence>
<dbReference type="AlphaFoldDB" id="A0A9Q1KHN7"/>